<dbReference type="EMBL" id="MKXG01000136">
    <property type="protein sequence ID" value="PJZ16662.1"/>
    <property type="molecule type" value="Genomic_DNA"/>
</dbReference>
<protein>
    <recommendedName>
        <fullName evidence="1">Glycosyltransferase 2-like domain-containing protein</fullName>
    </recommendedName>
</protein>
<proteinExistence type="predicted"/>
<name>A0A2M9WMN2_9LACO</name>
<dbReference type="Gene3D" id="3.90.550.10">
    <property type="entry name" value="Spore Coat Polysaccharide Biosynthesis Protein SpsA, Chain A"/>
    <property type="match status" value="1"/>
</dbReference>
<dbReference type="AlphaFoldDB" id="A0A2M9WMN2"/>
<comment type="caution">
    <text evidence="2">The sequence shown here is derived from an EMBL/GenBank/DDBJ whole genome shotgun (WGS) entry which is preliminary data.</text>
</comment>
<dbReference type="InterPro" id="IPR029044">
    <property type="entry name" value="Nucleotide-diphossugar_trans"/>
</dbReference>
<sequence length="313" mass="36853">MKVAILMSTYNGENYLQQQIDSIVNQDYSEWQLYIRDDGSTDDTLNIIETSILRDDRIHFIQDKYSHLGPKNSFLYLLKNIEADFYFFADQDDFWKSNKFTCMLKEFNSSDQPELVYCSLQCTNKDLKPIDLDLNKMVGTVSGKNRFIWNDIPGCTMAINSALRDKTINYAISNDNIVMHDWWLALIAEVFGKIKFVNLPLVLYRQHGNNVVGGGKKGSLLSKVLSKNSIKKQKDFVKLVYSQDMLFFKIYGNDLPKEYKLFFKQLVACSQRPWSYRYKFLKKYKLHTPSKIRTQSFEFFFVFELKEIMRKNK</sequence>
<dbReference type="CDD" id="cd04196">
    <property type="entry name" value="GT_2_like_d"/>
    <property type="match status" value="1"/>
</dbReference>
<dbReference type="Proteomes" id="UP000231914">
    <property type="component" value="Unassembled WGS sequence"/>
</dbReference>
<dbReference type="PANTHER" id="PTHR43685">
    <property type="entry name" value="GLYCOSYLTRANSFERASE"/>
    <property type="match status" value="1"/>
</dbReference>
<evidence type="ECO:0000313" key="2">
    <source>
        <dbReference type="EMBL" id="PJZ16662.1"/>
    </source>
</evidence>
<gene>
    <name evidence="2" type="ORF">BHU41_09320</name>
</gene>
<dbReference type="SUPFAM" id="SSF53448">
    <property type="entry name" value="Nucleotide-diphospho-sugar transferases"/>
    <property type="match status" value="1"/>
</dbReference>
<dbReference type="Pfam" id="PF00535">
    <property type="entry name" value="Glycos_transf_2"/>
    <property type="match status" value="1"/>
</dbReference>
<evidence type="ECO:0000313" key="3">
    <source>
        <dbReference type="Proteomes" id="UP000231914"/>
    </source>
</evidence>
<dbReference type="InterPro" id="IPR001173">
    <property type="entry name" value="Glyco_trans_2-like"/>
</dbReference>
<evidence type="ECO:0000259" key="1">
    <source>
        <dbReference type="Pfam" id="PF00535"/>
    </source>
</evidence>
<dbReference type="RefSeq" id="WP_100732910.1">
    <property type="nucleotide sequence ID" value="NZ_MKXG01000136.1"/>
</dbReference>
<dbReference type="InterPro" id="IPR050834">
    <property type="entry name" value="Glycosyltransf_2"/>
</dbReference>
<feature type="domain" description="Glycosyltransferase 2-like" evidence="1">
    <location>
        <begin position="5"/>
        <end position="134"/>
    </location>
</feature>
<reference evidence="2 3" key="1">
    <citation type="submission" date="2016-10" db="EMBL/GenBank/DDBJ databases">
        <title>WGS of isloates from the oral cavity of healthy individuals.</title>
        <authorList>
            <person name="Sharma S."/>
            <person name="Pal V.K."/>
            <person name="Patil P.B."/>
            <person name="Korpole S."/>
            <person name="Grover V."/>
        </authorList>
    </citation>
    <scope>NUCLEOTIDE SEQUENCE [LARGE SCALE GENOMIC DNA]</scope>
    <source>
        <strain evidence="2 3">DISK12</strain>
    </source>
</reference>
<accession>A0A2M9WMN2</accession>
<dbReference type="PANTHER" id="PTHR43685:SF2">
    <property type="entry name" value="GLYCOSYLTRANSFERASE 2-LIKE DOMAIN-CONTAINING PROTEIN"/>
    <property type="match status" value="1"/>
</dbReference>
<organism evidence="2 3">
    <name type="scientific">Lactobacillus crispatus</name>
    <dbReference type="NCBI Taxonomy" id="47770"/>
    <lineage>
        <taxon>Bacteria</taxon>
        <taxon>Bacillati</taxon>
        <taxon>Bacillota</taxon>
        <taxon>Bacilli</taxon>
        <taxon>Lactobacillales</taxon>
        <taxon>Lactobacillaceae</taxon>
        <taxon>Lactobacillus</taxon>
    </lineage>
</organism>